<organism evidence="1 2">
    <name type="scientific">Commensalibacter melissae</name>
    <dbReference type="NCBI Taxonomy" id="2070537"/>
    <lineage>
        <taxon>Bacteria</taxon>
        <taxon>Pseudomonadati</taxon>
        <taxon>Pseudomonadota</taxon>
        <taxon>Alphaproteobacteria</taxon>
        <taxon>Acetobacterales</taxon>
        <taxon>Acetobacteraceae</taxon>
    </lineage>
</organism>
<dbReference type="RefSeq" id="WP_110439419.1">
    <property type="nucleotide sequence ID" value="NZ_CP046393.1"/>
</dbReference>
<dbReference type="OrthoDB" id="835336at2"/>
<comment type="caution">
    <text evidence="1">The sequence shown here is derived from an EMBL/GenBank/DDBJ whole genome shotgun (WGS) entry which is preliminary data.</text>
</comment>
<gene>
    <name evidence="1" type="ORF">DK869_07615</name>
</gene>
<accession>A0A318MVT9</accession>
<dbReference type="Pfam" id="PF13704">
    <property type="entry name" value="Glyco_tranf_2_4"/>
    <property type="match status" value="1"/>
</dbReference>
<reference evidence="1 2" key="1">
    <citation type="submission" date="2018-05" db="EMBL/GenBank/DDBJ databases">
        <title>Reference genomes for bee gut microbiota database.</title>
        <authorList>
            <person name="Ellegaard K.M."/>
        </authorList>
    </citation>
    <scope>NUCLEOTIDE SEQUENCE [LARGE SCALE GENOMIC DNA]</scope>
    <source>
        <strain evidence="1 2">ESL0284</strain>
    </source>
</reference>
<keyword evidence="2" id="KW-1185">Reference proteome</keyword>
<evidence type="ECO:0008006" key="3">
    <source>
        <dbReference type="Google" id="ProtNLM"/>
    </source>
</evidence>
<proteinExistence type="predicted"/>
<dbReference type="EMBL" id="QGLT01000004">
    <property type="protein sequence ID" value="PXY99799.1"/>
    <property type="molecule type" value="Genomic_DNA"/>
</dbReference>
<sequence length="273" mass="31887">MNFPSPLRIAAITKCYKETTMLPIWIRHYARLVGKDNLFILDDGSDPPVKAEQYIYVEHIPRRKYLDEQDSVNIMSEWQHKLLKLYDWVLCIDTDEFIIPRPSRWTSLHEYLAQCSAKTCRCVGVEIIDPLIGKPVDWSRPILKQRSKGTIKSWSCKPSVSSVPTRWEPGFHRCQNETLFAHDLWLFHLKYADQNHLLERSKLRRRIPRNPEDIKNGLGTSHLISDNVLIKFLKSQRSKIGTGTLDDYLITNPDPDNADSLYLDIPHEFIDFL</sequence>
<dbReference type="AlphaFoldDB" id="A0A318MVT9"/>
<dbReference type="Proteomes" id="UP000247565">
    <property type="component" value="Unassembled WGS sequence"/>
</dbReference>
<evidence type="ECO:0000313" key="2">
    <source>
        <dbReference type="Proteomes" id="UP000247565"/>
    </source>
</evidence>
<evidence type="ECO:0000313" key="1">
    <source>
        <dbReference type="EMBL" id="PXY99799.1"/>
    </source>
</evidence>
<name>A0A318MVT9_9PROT</name>
<protein>
    <recommendedName>
        <fullName evidence="3">Glycosyltransferase family 2 protein</fullName>
    </recommendedName>
</protein>